<dbReference type="Pfam" id="PF14311">
    <property type="entry name" value="DUF4379"/>
    <property type="match status" value="3"/>
</dbReference>
<evidence type="ECO:0000259" key="1">
    <source>
        <dbReference type="Pfam" id="PF14311"/>
    </source>
</evidence>
<dbReference type="InterPro" id="IPR025487">
    <property type="entry name" value="DUF4379"/>
</dbReference>
<dbReference type="AlphaFoldDB" id="A0A410W6M7"/>
<sequence length="586" mass="65984">MKICCVEGCGQLGAFTTRTRPTWCLDHLHQFYSQGGLTLLEEFTKASAYLLTRCLRCGFEGHYRFDYVLDRLQAGELVCRACYWRAWAKGARAMSGCFDQPVEISSVKKNAEAHGYTYLGPLTNPSLEDDPHATRCNFCGRIEAQRNGDIGWRCPCRRNPKSATAGTKKARGANLLKNSSNRAVEWWDHDRNPESLWDTATLKARREAWWTCSEGHSFRARILDVTNDYFFCPECQEIRRVAWEEKRASFAGKNIADVPELLAAWDDDLPPESVRVDESHWGSGYRFRCPAGHRNTRQPLSYLFGGCSACKAIKTGKANADAAAANPSASRLTPEIGSQWHPTKNGNLRLADVSPESRRVVWWRDPVCGHEFQATPRERDKYERYRCPVCHTILDSLAYHYPEVADEWSPDNPLSPWEIRPNTAQLAEPPLWACKNDPAHRWRAMPAARVNGSQCPECIETGKSQIEAEYHSAALAHWGNAKSGSRIHSAKFQAHSSWTVDICVDLPSGKQLAIEYDGSYWHRAKADVDRVKSLDLLAYGFIVVRLREAPLPSLNIADPNYREITVCPGAQDPVHDVAVIAETITS</sequence>
<evidence type="ECO:0000313" key="2">
    <source>
        <dbReference type="EMBL" id="QAU51691.1"/>
    </source>
</evidence>
<proteinExistence type="predicted"/>
<reference evidence="2 3" key="1">
    <citation type="submission" date="2019-01" db="EMBL/GenBank/DDBJ databases">
        <authorList>
            <person name="Ruckert C."/>
            <person name="Busche T."/>
            <person name="Kalinowski J."/>
        </authorList>
    </citation>
    <scope>NUCLEOTIDE SEQUENCE [LARGE SCALE GENOMIC DNA]</scope>
    <source>
        <strain evidence="2 3">136/3</strain>
    </source>
</reference>
<protein>
    <recommendedName>
        <fullName evidence="1">Treble clef zinc finger domain-containing protein</fullName>
    </recommendedName>
</protein>
<dbReference type="PANTHER" id="PTHR37317">
    <property type="entry name" value="BLR8090 PROTEIN"/>
    <property type="match status" value="1"/>
</dbReference>
<dbReference type="PANTHER" id="PTHR37317:SF1">
    <property type="entry name" value="ZINC-RIBBON DOMAIN-CONTAINING PROTEIN-RELATED"/>
    <property type="match status" value="1"/>
</dbReference>
<organism evidence="2 3">
    <name type="scientific">Corynebacterium pelargi</name>
    <dbReference type="NCBI Taxonomy" id="1471400"/>
    <lineage>
        <taxon>Bacteria</taxon>
        <taxon>Bacillati</taxon>
        <taxon>Actinomycetota</taxon>
        <taxon>Actinomycetes</taxon>
        <taxon>Mycobacteriales</taxon>
        <taxon>Corynebacteriaceae</taxon>
        <taxon>Corynebacterium</taxon>
    </lineage>
</organism>
<feature type="domain" description="Treble clef zinc finger" evidence="1">
    <location>
        <begin position="405"/>
        <end position="458"/>
    </location>
</feature>
<name>A0A410W6M7_9CORY</name>
<accession>A0A410W6M7</accession>
<dbReference type="Proteomes" id="UP000288929">
    <property type="component" value="Chromosome"/>
</dbReference>
<gene>
    <name evidence="2" type="ORF">CPELA_01965</name>
</gene>
<feature type="domain" description="Treble clef zinc finger" evidence="1">
    <location>
        <begin position="185"/>
        <end position="236"/>
    </location>
</feature>
<feature type="domain" description="Treble clef zinc finger" evidence="1">
    <location>
        <begin position="338"/>
        <end position="391"/>
    </location>
</feature>
<keyword evidence="3" id="KW-1185">Reference proteome</keyword>
<dbReference type="EMBL" id="CP035299">
    <property type="protein sequence ID" value="QAU51691.1"/>
    <property type="molecule type" value="Genomic_DNA"/>
</dbReference>
<evidence type="ECO:0000313" key="3">
    <source>
        <dbReference type="Proteomes" id="UP000288929"/>
    </source>
</evidence>
<dbReference type="Gene3D" id="3.40.960.10">
    <property type="entry name" value="VSR Endonuclease"/>
    <property type="match status" value="1"/>
</dbReference>
<dbReference type="KEGG" id="cpeg:CPELA_01965"/>